<dbReference type="Pfam" id="PF03107">
    <property type="entry name" value="C1_2"/>
    <property type="match status" value="5"/>
</dbReference>
<dbReference type="Proteomes" id="UP000009183">
    <property type="component" value="Chromosome 8"/>
</dbReference>
<accession>F6HL39</accession>
<keyword evidence="6" id="KW-1185">Reference proteome</keyword>
<evidence type="ECO:0000256" key="1">
    <source>
        <dbReference type="ARBA" id="ARBA00022723"/>
    </source>
</evidence>
<evidence type="ECO:0000259" key="4">
    <source>
        <dbReference type="PROSITE" id="PS50081"/>
    </source>
</evidence>
<dbReference type="EMBL" id="FN595991">
    <property type="protein sequence ID" value="CCB55556.1"/>
    <property type="molecule type" value="Genomic_DNA"/>
</dbReference>
<dbReference type="eggNOG" id="ENOG502RYP3">
    <property type="taxonomic scope" value="Eukaryota"/>
</dbReference>
<dbReference type="PaxDb" id="29760-VIT_08s0007g01090.t01"/>
<evidence type="ECO:0000313" key="6">
    <source>
        <dbReference type="Proteomes" id="UP000009183"/>
    </source>
</evidence>
<proteinExistence type="predicted"/>
<dbReference type="InterPro" id="IPR046349">
    <property type="entry name" value="C1-like_sf"/>
</dbReference>
<dbReference type="InParanoid" id="F6HL39"/>
<reference evidence="6" key="1">
    <citation type="journal article" date="2007" name="Nature">
        <title>The grapevine genome sequence suggests ancestral hexaploidization in major angiosperm phyla.</title>
        <authorList>
            <consortium name="The French-Italian Public Consortium for Grapevine Genome Characterization."/>
            <person name="Jaillon O."/>
            <person name="Aury J.-M."/>
            <person name="Noel B."/>
            <person name="Policriti A."/>
            <person name="Clepet C."/>
            <person name="Casagrande A."/>
            <person name="Choisne N."/>
            <person name="Aubourg S."/>
            <person name="Vitulo N."/>
            <person name="Jubin C."/>
            <person name="Vezzi A."/>
            <person name="Legeai F."/>
            <person name="Hugueney P."/>
            <person name="Dasilva C."/>
            <person name="Horner D."/>
            <person name="Mica E."/>
            <person name="Jublot D."/>
            <person name="Poulain J."/>
            <person name="Bruyere C."/>
            <person name="Billault A."/>
            <person name="Segurens B."/>
            <person name="Gouyvenoux M."/>
            <person name="Ugarte E."/>
            <person name="Cattonaro F."/>
            <person name="Anthouard V."/>
            <person name="Vico V."/>
            <person name="Del Fabbro C."/>
            <person name="Alaux M."/>
            <person name="Di Gaspero G."/>
            <person name="Dumas V."/>
            <person name="Felice N."/>
            <person name="Paillard S."/>
            <person name="Juman I."/>
            <person name="Moroldo M."/>
            <person name="Scalabrin S."/>
            <person name="Canaguier A."/>
            <person name="Le Clainche I."/>
            <person name="Malacrida G."/>
            <person name="Durand E."/>
            <person name="Pesole G."/>
            <person name="Laucou V."/>
            <person name="Chatelet P."/>
            <person name="Merdinoglu D."/>
            <person name="Delledonne M."/>
            <person name="Pezzotti M."/>
            <person name="Lecharny A."/>
            <person name="Scarpelli C."/>
            <person name="Artiguenave F."/>
            <person name="Pe M.E."/>
            <person name="Valle G."/>
            <person name="Morgante M."/>
            <person name="Caboche M."/>
            <person name="Adam-Blondon A.-F."/>
            <person name="Weissenbach J."/>
            <person name="Quetier F."/>
            <person name="Wincker P."/>
        </authorList>
    </citation>
    <scope>NUCLEOTIDE SEQUENCE [LARGE SCALE GENOMIC DNA]</scope>
    <source>
        <strain evidence="6">cv. Pinot noir / PN40024</strain>
    </source>
</reference>
<sequence length="616" mass="67689">MEKKQDLNWWMNSDKGTQRHPFPLGYVQKTPSMTLSASCCLTAGGISFTKGREIGPVMKPNIIEHFTNPGHSLTEVYGSEEFHCDGCKTPGNGPRYRCHTCDSTLHEYCGVCPSTLSTFMHPQHQLKLEIRTQGRRVNERLCTLCRDDVEGLFYRCTDCDFDIHPLCTKIPEYVPDPLHPTHQLKLQTSSSGTDVGFVVFHLECILAPCETPTVSRSMGAPTTPAPPPYGPYGIAPPLHPWGVYGGLPPYSAYGPWYPYYSSTPHLYNWPSSTPFTAYAHACAYAPPPPSSGFNAHGGTTDFGPHNTNNQAQGTGKPLKGMLSKIIYSLSIGVLTNLIAGGITAERLLSRQRQMAPVPKKKTIKHFTHPGHDLAEISTNEEYLCGGCRTPGGVGTRYRCHHCDFNLHEYCGSCPSTLSSFMHPQHHLNIVVRTQGARQNQRICDLCGDSVEGLFYRCKLCDFDVHPLCTQLPQYVRHALHPDHQLMLQPSVPGWCAVCKSVCSSWRYRCKTCSFDIHLECILLVPSNGASTSRSVPPTGPPPHFYWAAPPPPHGAHGYGVPPGFSPQYNPVSEAQGSSKPSKGKKLGKMMYTLVGKLTIGVIANVLFGVGDFSSSS</sequence>
<dbReference type="ExpressionAtlas" id="F6HL39">
    <property type="expression patterns" value="baseline and differential"/>
</dbReference>
<dbReference type="SUPFAM" id="SSF57889">
    <property type="entry name" value="Cysteine-rich domain"/>
    <property type="match status" value="4"/>
</dbReference>
<dbReference type="OrthoDB" id="945197at2759"/>
<dbReference type="GO" id="GO:0046872">
    <property type="term" value="F:metal ion binding"/>
    <property type="evidence" value="ECO:0007669"/>
    <property type="project" value="UniProtKB-KW"/>
</dbReference>
<organism evidence="5 6">
    <name type="scientific">Vitis vinifera</name>
    <name type="common">Grape</name>
    <dbReference type="NCBI Taxonomy" id="29760"/>
    <lineage>
        <taxon>Eukaryota</taxon>
        <taxon>Viridiplantae</taxon>
        <taxon>Streptophyta</taxon>
        <taxon>Embryophyta</taxon>
        <taxon>Tracheophyta</taxon>
        <taxon>Spermatophyta</taxon>
        <taxon>Magnoliopsida</taxon>
        <taxon>eudicotyledons</taxon>
        <taxon>Gunneridae</taxon>
        <taxon>Pentapetalae</taxon>
        <taxon>rosids</taxon>
        <taxon>Vitales</taxon>
        <taxon>Vitaceae</taxon>
        <taxon>Viteae</taxon>
        <taxon>Vitis</taxon>
    </lineage>
</organism>
<dbReference type="InterPro" id="IPR004146">
    <property type="entry name" value="DC1"/>
</dbReference>
<dbReference type="PROSITE" id="PS50081">
    <property type="entry name" value="ZF_DAG_PE_2"/>
    <property type="match status" value="1"/>
</dbReference>
<dbReference type="HOGENOM" id="CLU_443736_0_0_1"/>
<keyword evidence="1" id="KW-0479">Metal-binding</keyword>
<name>F6HL39_VITVI</name>
<keyword evidence="3" id="KW-0862">Zinc</keyword>
<dbReference type="FunCoup" id="F6HL39">
    <property type="interactions" value="79"/>
</dbReference>
<gene>
    <name evidence="5" type="ordered locus">VIT_08s0007g01090</name>
</gene>
<evidence type="ECO:0000256" key="2">
    <source>
        <dbReference type="ARBA" id="ARBA00022737"/>
    </source>
</evidence>
<dbReference type="Gene3D" id="3.30.60.20">
    <property type="match status" value="2"/>
</dbReference>
<keyword evidence="2" id="KW-0677">Repeat</keyword>
<evidence type="ECO:0000256" key="3">
    <source>
        <dbReference type="ARBA" id="ARBA00022833"/>
    </source>
</evidence>
<dbReference type="InterPro" id="IPR002219">
    <property type="entry name" value="PKC_DAG/PE"/>
</dbReference>
<evidence type="ECO:0000313" key="5">
    <source>
        <dbReference type="EMBL" id="CCB55556.1"/>
    </source>
</evidence>
<protein>
    <recommendedName>
        <fullName evidence="4">Phorbol-ester/DAG-type domain-containing protein</fullName>
    </recommendedName>
</protein>
<feature type="domain" description="Phorbol-ester/DAG-type" evidence="4">
    <location>
        <begin position="482"/>
        <end position="528"/>
    </location>
</feature>
<dbReference type="PANTHER" id="PTHR47841">
    <property type="entry name" value="DIACYLGLYCEROL KINASE THETA-LIKE-RELATED"/>
    <property type="match status" value="1"/>
</dbReference>
<dbReference type="AlphaFoldDB" id="F6HL39"/>
<dbReference type="PANTHER" id="PTHR47841:SF7">
    <property type="entry name" value="CYSTEINE_HISTIDINE-RICH C1 DOMAIN PROTEIN"/>
    <property type="match status" value="1"/>
</dbReference>